<sequence>MVLLRIHIPSYQEENGGSSVLDSDSDFSSSAIALNLSNFKKISSSIRVPLMEWRILLPSSRRAVDIKDHLFSPNSKIELFLFNSNNCISNVKKGSSQDEGNFTVFFHFKNSEIGRKISRDSFAYTEYGIRLMLAPILAKALQEKVLLKLHGMRKLPSSLSFGRTLFWIIAELSSLRKAAEIIVIAKLGVGTTTRSAAHMGSSSIGSIGIKSFLMLFGITTVLIDVNAAQSKLVPLENFNENYSNCLRLLVKLQLSVQSYYC</sequence>
<accession>A0ABQ5FZ74</accession>
<name>A0ABQ5FZ74_9ASTR</name>
<evidence type="ECO:0000313" key="2">
    <source>
        <dbReference type="Proteomes" id="UP001151760"/>
    </source>
</evidence>
<reference evidence="1" key="2">
    <citation type="submission" date="2022-01" db="EMBL/GenBank/DDBJ databases">
        <authorList>
            <person name="Yamashiro T."/>
            <person name="Shiraishi A."/>
            <person name="Satake H."/>
            <person name="Nakayama K."/>
        </authorList>
    </citation>
    <scope>NUCLEOTIDE SEQUENCE</scope>
</reference>
<comment type="caution">
    <text evidence="1">The sequence shown here is derived from an EMBL/GenBank/DDBJ whole genome shotgun (WGS) entry which is preliminary data.</text>
</comment>
<reference evidence="1" key="1">
    <citation type="journal article" date="2022" name="Int. J. Mol. Sci.">
        <title>Draft Genome of Tanacetum Coccineum: Genomic Comparison of Closely Related Tanacetum-Family Plants.</title>
        <authorList>
            <person name="Yamashiro T."/>
            <person name="Shiraishi A."/>
            <person name="Nakayama K."/>
            <person name="Satake H."/>
        </authorList>
    </citation>
    <scope>NUCLEOTIDE SEQUENCE</scope>
</reference>
<evidence type="ECO:0000313" key="1">
    <source>
        <dbReference type="EMBL" id="GJT68175.1"/>
    </source>
</evidence>
<dbReference type="EMBL" id="BQNB010017874">
    <property type="protein sequence ID" value="GJT68175.1"/>
    <property type="molecule type" value="Genomic_DNA"/>
</dbReference>
<keyword evidence="2" id="KW-1185">Reference proteome</keyword>
<gene>
    <name evidence="1" type="ORF">Tco_1019655</name>
</gene>
<proteinExistence type="predicted"/>
<dbReference type="Proteomes" id="UP001151760">
    <property type="component" value="Unassembled WGS sequence"/>
</dbReference>
<protein>
    <submittedName>
        <fullName evidence="1">Uncharacterized protein</fullName>
    </submittedName>
</protein>
<organism evidence="1 2">
    <name type="scientific">Tanacetum coccineum</name>
    <dbReference type="NCBI Taxonomy" id="301880"/>
    <lineage>
        <taxon>Eukaryota</taxon>
        <taxon>Viridiplantae</taxon>
        <taxon>Streptophyta</taxon>
        <taxon>Embryophyta</taxon>
        <taxon>Tracheophyta</taxon>
        <taxon>Spermatophyta</taxon>
        <taxon>Magnoliopsida</taxon>
        <taxon>eudicotyledons</taxon>
        <taxon>Gunneridae</taxon>
        <taxon>Pentapetalae</taxon>
        <taxon>asterids</taxon>
        <taxon>campanulids</taxon>
        <taxon>Asterales</taxon>
        <taxon>Asteraceae</taxon>
        <taxon>Asteroideae</taxon>
        <taxon>Anthemideae</taxon>
        <taxon>Anthemidinae</taxon>
        <taxon>Tanacetum</taxon>
    </lineage>
</organism>